<evidence type="ECO:0000313" key="4">
    <source>
        <dbReference type="EMBL" id="MFC6207167.1"/>
    </source>
</evidence>
<feature type="transmembrane region" description="Helical" evidence="2">
    <location>
        <begin position="863"/>
        <end position="882"/>
    </location>
</feature>
<dbReference type="Gene3D" id="2.60.40.10">
    <property type="entry name" value="Immunoglobulins"/>
    <property type="match status" value="1"/>
</dbReference>
<feature type="compositionally biased region" description="Basic and acidic residues" evidence="1">
    <location>
        <begin position="159"/>
        <end position="179"/>
    </location>
</feature>
<evidence type="ECO:0000256" key="1">
    <source>
        <dbReference type="SAM" id="MobiDB-lite"/>
    </source>
</evidence>
<gene>
    <name evidence="4" type="ORF">ACFP1G_06710</name>
</gene>
<protein>
    <submittedName>
        <fullName evidence="4">SpaA isopeptide-forming pilin-related protein</fullName>
    </submittedName>
</protein>
<reference evidence="5" key="1">
    <citation type="journal article" date="2019" name="Int. J. Syst. Evol. Microbiol.">
        <title>The Global Catalogue of Microorganisms (GCM) 10K type strain sequencing project: providing services to taxonomists for standard genome sequencing and annotation.</title>
        <authorList>
            <consortium name="The Broad Institute Genomics Platform"/>
            <consortium name="The Broad Institute Genome Sequencing Center for Infectious Disease"/>
            <person name="Wu L."/>
            <person name="Ma J."/>
        </authorList>
    </citation>
    <scope>NUCLEOTIDE SEQUENCE [LARGE SCALE GENOMIC DNA]</scope>
    <source>
        <strain evidence="5">CCM 8905</strain>
    </source>
</reference>
<comment type="caution">
    <text evidence="4">The sequence shown here is derived from an EMBL/GenBank/DDBJ whole genome shotgun (WGS) entry which is preliminary data.</text>
</comment>
<keyword evidence="2" id="KW-0812">Transmembrane</keyword>
<sequence>MKKLLRIIAILGCFLGLASLLRIQAQKRENIIKMAALQDQAGQVVEKVSSHDPQELQMALTIKLPTGETMMTLADQDNVKLKTGEIVDLQPNEDITARVDQQNQLIIQNDQGRVKKVKLVVPVEVTNPLLVAKLQLDLHVADSKETYTLPEIAVTAEKTKEAAEEKAEESTEDFVKEPAEDATQESVTKAPEKSTKKTTKETPKEVTPASDTTNDTKTTDKQPSNSPKEGSQQSPKTTTTSEQPATTKDDTDDKVAKTATTTKSKMAAAPTDALSGTNIDVHRAQIQVDSWSDSLIVAGSLPAKDNVNVLEKELGVNGIISGGYYGGTNFDNFEKHYHSSYMRKGDGTGTGDGEKAYAVAVDGQPTSNKADDILVYYQNVGAYTDSTTADNPTEPMGAIVKISNIEYHDKISGEPKDGKAFIDFSNNFYSGMVYNGIETLDIDVTFTTSDWKQALVFPPLDGNGDARSYFTFGSLNGNEDGAHEWAGSRLNLPGKLAPNATIAEHPNGWYEGTGMGVVDKEKYEADRKEGERPADWGDYLGSSDYERGAVSFPLVGRDQLFKLRSESGFTWQSFSSGYIMPLEQPAPQKTVHRDDELGLDKNNLDGVTIDRDNDSQDDLVYTVYQKTYSIPNESIAKPNEIIFRDKLPAGLTVKAGGFRLFNTDGKEMTPLTGNLEITPEGKITYKFSEKEIEELKFDGGHFAVQITAKIDDDFVGTLKNRASIEFNSGDDHRWRKRTNKVVTHFIRGSYEFQKVDGTTGKSLAGSTFIIQNADGQYLTFDVNNRQTGLVALKSRATRLQGDSDGNFKVAGLAKGTYKLIETKAPDGHVVGKPTEFTISGKAQTTPTQIENDPYSLPVTGGQGIFWFIVVGLILTLSSLAIWRTYPRGG</sequence>
<dbReference type="InterPro" id="IPR041033">
    <property type="entry name" value="SpaA_PFL_dom_1"/>
</dbReference>
<feature type="compositionally biased region" description="Low complexity" evidence="1">
    <location>
        <begin position="205"/>
        <end position="216"/>
    </location>
</feature>
<dbReference type="Proteomes" id="UP001596254">
    <property type="component" value="Unassembled WGS sequence"/>
</dbReference>
<name>A0ABW1SS28_9LACO</name>
<organism evidence="4 5">
    <name type="scientific">Levilactobacillus tongjiangensis</name>
    <dbReference type="NCBI Taxonomy" id="2486023"/>
    <lineage>
        <taxon>Bacteria</taxon>
        <taxon>Bacillati</taxon>
        <taxon>Bacillota</taxon>
        <taxon>Bacilli</taxon>
        <taxon>Lactobacillales</taxon>
        <taxon>Lactobacillaceae</taxon>
        <taxon>Levilactobacillus</taxon>
    </lineage>
</organism>
<evidence type="ECO:0000256" key="2">
    <source>
        <dbReference type="SAM" id="Phobius"/>
    </source>
</evidence>
<keyword evidence="5" id="KW-1185">Reference proteome</keyword>
<feature type="domain" description="SpaA-like prealbumin fold" evidence="3">
    <location>
        <begin position="748"/>
        <end position="852"/>
    </location>
</feature>
<keyword evidence="2" id="KW-0472">Membrane</keyword>
<dbReference type="InterPro" id="IPR013783">
    <property type="entry name" value="Ig-like_fold"/>
</dbReference>
<feature type="compositionally biased region" description="Polar residues" evidence="1">
    <location>
        <begin position="222"/>
        <end position="244"/>
    </location>
</feature>
<feature type="compositionally biased region" description="Basic and acidic residues" evidence="1">
    <location>
        <begin position="247"/>
        <end position="256"/>
    </location>
</feature>
<feature type="region of interest" description="Disordered" evidence="1">
    <location>
        <begin position="159"/>
        <end position="269"/>
    </location>
</feature>
<evidence type="ECO:0000259" key="3">
    <source>
        <dbReference type="Pfam" id="PF17802"/>
    </source>
</evidence>
<dbReference type="RefSeq" id="WP_125693300.1">
    <property type="nucleotide sequence ID" value="NZ_JBHSSK010000021.1"/>
</dbReference>
<feature type="compositionally biased region" description="Low complexity" evidence="1">
    <location>
        <begin position="257"/>
        <end position="269"/>
    </location>
</feature>
<evidence type="ECO:0000313" key="5">
    <source>
        <dbReference type="Proteomes" id="UP001596254"/>
    </source>
</evidence>
<dbReference type="Pfam" id="PF17802">
    <property type="entry name" value="SpaA"/>
    <property type="match status" value="1"/>
</dbReference>
<dbReference type="EMBL" id="JBHSSK010000021">
    <property type="protein sequence ID" value="MFC6207167.1"/>
    <property type="molecule type" value="Genomic_DNA"/>
</dbReference>
<feature type="compositionally biased region" description="Basic and acidic residues" evidence="1">
    <location>
        <begin position="190"/>
        <end position="204"/>
    </location>
</feature>
<accession>A0ABW1SS28</accession>
<proteinExistence type="predicted"/>
<keyword evidence="2" id="KW-1133">Transmembrane helix</keyword>